<organism evidence="2 3">
    <name type="scientific">Perkinsus olseni</name>
    <name type="common">Perkinsus atlanticus</name>
    <dbReference type="NCBI Taxonomy" id="32597"/>
    <lineage>
        <taxon>Eukaryota</taxon>
        <taxon>Sar</taxon>
        <taxon>Alveolata</taxon>
        <taxon>Perkinsozoa</taxon>
        <taxon>Perkinsea</taxon>
        <taxon>Perkinsida</taxon>
        <taxon>Perkinsidae</taxon>
        <taxon>Perkinsus</taxon>
    </lineage>
</organism>
<evidence type="ECO:0000313" key="3">
    <source>
        <dbReference type="Proteomes" id="UP000541610"/>
    </source>
</evidence>
<reference evidence="2 3" key="1">
    <citation type="submission" date="2020-04" db="EMBL/GenBank/DDBJ databases">
        <title>Perkinsus olseni comparative genomics.</title>
        <authorList>
            <person name="Bogema D.R."/>
        </authorList>
    </citation>
    <scope>NUCLEOTIDE SEQUENCE [LARGE SCALE GENOMIC DNA]</scope>
    <source>
        <strain evidence="2">00978-12</strain>
    </source>
</reference>
<proteinExistence type="predicted"/>
<accession>A0A7J6PBQ7</accession>
<name>A0A7J6PBQ7_PEROL</name>
<keyword evidence="1" id="KW-1133">Transmembrane helix</keyword>
<keyword evidence="1" id="KW-0472">Membrane</keyword>
<keyword evidence="1" id="KW-0812">Transmembrane</keyword>
<sequence length="206" mass="23868">MKTSIHEYDPLDTPSGFLRWSRPAPQEPTRVRKLSRGLKATTRRYPKHHLVTWALLLGLPLVLSLRYIWTILTIAYRLPSVLQISIESMAMEEHVWCGMVTLDPWQHCKRGTIKLRIRNMLLADLTIVQDQFRLIRQVRGCRRVYQYSDGLLVISGTEVKAISEGVYSLPARLLAWSIEDFSGLKSERWWRHCGDRYPGVQLPASV</sequence>
<comment type="caution">
    <text evidence="2">The sequence shown here is derived from an EMBL/GenBank/DDBJ whole genome shotgun (WGS) entry which is preliminary data.</text>
</comment>
<gene>
    <name evidence="2" type="ORF">FOZ60_010523</name>
</gene>
<evidence type="ECO:0000256" key="1">
    <source>
        <dbReference type="SAM" id="Phobius"/>
    </source>
</evidence>
<dbReference type="EMBL" id="JABANP010000043">
    <property type="protein sequence ID" value="KAF4693598.1"/>
    <property type="molecule type" value="Genomic_DNA"/>
</dbReference>
<dbReference type="AlphaFoldDB" id="A0A7J6PBQ7"/>
<dbReference type="Proteomes" id="UP000541610">
    <property type="component" value="Unassembled WGS sequence"/>
</dbReference>
<feature type="transmembrane region" description="Helical" evidence="1">
    <location>
        <begin position="50"/>
        <end position="69"/>
    </location>
</feature>
<evidence type="ECO:0000313" key="2">
    <source>
        <dbReference type="EMBL" id="KAF4693598.1"/>
    </source>
</evidence>
<protein>
    <submittedName>
        <fullName evidence="2">Uncharacterized protein</fullName>
    </submittedName>
</protein>